<feature type="transmembrane region" description="Helical" evidence="1">
    <location>
        <begin position="51"/>
        <end position="74"/>
    </location>
</feature>
<dbReference type="EC" id="2.7.13.3" evidence="3"/>
<dbReference type="RefSeq" id="WP_236455871.1">
    <property type="nucleotide sequence ID" value="NZ_CBCSGE010000002.1"/>
</dbReference>
<protein>
    <submittedName>
        <fullName evidence="3">Sensor histidine kinase</fullName>
        <ecNumber evidence="3">2.7.13.3</ecNumber>
    </submittedName>
</protein>
<dbReference type="InterPro" id="IPR036890">
    <property type="entry name" value="HATPase_C_sf"/>
</dbReference>
<keyword evidence="1" id="KW-0472">Membrane</keyword>
<dbReference type="EMBL" id="JBHMEY010000018">
    <property type="protein sequence ID" value="MFB9096656.1"/>
    <property type="molecule type" value="Genomic_DNA"/>
</dbReference>
<evidence type="ECO:0000259" key="2">
    <source>
        <dbReference type="Pfam" id="PF06580"/>
    </source>
</evidence>
<dbReference type="InterPro" id="IPR010559">
    <property type="entry name" value="Sig_transdc_His_kin_internal"/>
</dbReference>
<reference evidence="3 4" key="1">
    <citation type="submission" date="2024-09" db="EMBL/GenBank/DDBJ databases">
        <authorList>
            <person name="Sun Q."/>
            <person name="Mori K."/>
        </authorList>
    </citation>
    <scope>NUCLEOTIDE SEQUENCE [LARGE SCALE GENOMIC DNA]</scope>
    <source>
        <strain evidence="3 4">CECT 7955</strain>
    </source>
</reference>
<organism evidence="3 4">
    <name type="scientific">Flavobacterium jumunjinense</name>
    <dbReference type="NCBI Taxonomy" id="998845"/>
    <lineage>
        <taxon>Bacteria</taxon>
        <taxon>Pseudomonadati</taxon>
        <taxon>Bacteroidota</taxon>
        <taxon>Flavobacteriia</taxon>
        <taxon>Flavobacteriales</taxon>
        <taxon>Flavobacteriaceae</taxon>
        <taxon>Flavobacterium</taxon>
    </lineage>
</organism>
<dbReference type="PANTHER" id="PTHR34220:SF7">
    <property type="entry name" value="SENSOR HISTIDINE KINASE YPDA"/>
    <property type="match status" value="1"/>
</dbReference>
<name>A0ABV5GMR4_9FLAO</name>
<keyword evidence="1" id="KW-1133">Transmembrane helix</keyword>
<dbReference type="PANTHER" id="PTHR34220">
    <property type="entry name" value="SENSOR HISTIDINE KINASE YPDA"/>
    <property type="match status" value="1"/>
</dbReference>
<evidence type="ECO:0000313" key="4">
    <source>
        <dbReference type="Proteomes" id="UP001589607"/>
    </source>
</evidence>
<evidence type="ECO:0000256" key="1">
    <source>
        <dbReference type="SAM" id="Phobius"/>
    </source>
</evidence>
<feature type="domain" description="Signal transduction histidine kinase internal region" evidence="2">
    <location>
        <begin position="135"/>
        <end position="212"/>
    </location>
</feature>
<dbReference type="GO" id="GO:0004673">
    <property type="term" value="F:protein histidine kinase activity"/>
    <property type="evidence" value="ECO:0007669"/>
    <property type="project" value="UniProtKB-EC"/>
</dbReference>
<keyword evidence="1" id="KW-0812">Transmembrane</keyword>
<dbReference type="Gene3D" id="3.30.565.10">
    <property type="entry name" value="Histidine kinase-like ATPase, C-terminal domain"/>
    <property type="match status" value="1"/>
</dbReference>
<feature type="transmembrane region" description="Helical" evidence="1">
    <location>
        <begin position="20"/>
        <end position="39"/>
    </location>
</feature>
<proteinExistence type="predicted"/>
<keyword evidence="3" id="KW-0808">Transferase</keyword>
<keyword evidence="3" id="KW-0418">Kinase</keyword>
<accession>A0ABV5GMR4</accession>
<keyword evidence="4" id="KW-1185">Reference proteome</keyword>
<comment type="caution">
    <text evidence="3">The sequence shown here is derived from an EMBL/GenBank/DDBJ whole genome shotgun (WGS) entry which is preliminary data.</text>
</comment>
<dbReference type="InterPro" id="IPR050640">
    <property type="entry name" value="Bact_2-comp_sensor_kinase"/>
</dbReference>
<dbReference type="Pfam" id="PF06580">
    <property type="entry name" value="His_kinase"/>
    <property type="match status" value="1"/>
</dbReference>
<gene>
    <name evidence="3" type="ORF">ACFFVF_09035</name>
</gene>
<feature type="transmembrane region" description="Helical" evidence="1">
    <location>
        <begin position="94"/>
        <end position="118"/>
    </location>
</feature>
<evidence type="ECO:0000313" key="3">
    <source>
        <dbReference type="EMBL" id="MFB9096656.1"/>
    </source>
</evidence>
<sequence length="324" mass="38603">MNFIRWGAYFDDYSYSLKSNILEFIIHIPFAYFNLYFLLPKFILNHKYKEYLFWLFASIFLAYMIRTFLTYYLITEDIWPETNKDYKPYNINYIVAVVIGELYVLAIVTSVYLTMVWINERNRNKALIESQLKIKLEFLKNQIQPHFFFNTLNNLYSLSLQSSSKVPEVIIKLSKLMEYVLYDINDVQCVPLLKEIEYISNYIEIEKLRFSDVVSIFNIESEIENVQIPPLLLISFIENAFKHGGVNNKNLIIKLNVQIIEEQLHFVIINNFNPDTKTKLKGGIGMNNLQKRLELLYKSGFILEEKVKFNYFIIRLQIPLQYED</sequence>
<dbReference type="Proteomes" id="UP001589607">
    <property type="component" value="Unassembled WGS sequence"/>
</dbReference>